<sequence>MRDVFLDANFPRTADKRVYHLGTRAGEVANRIITVGHHSRAQSIAAQLDGGLDNVFRLESDRGFLLFTGKCNGVPLSIISIGMGYPNMDFMVRELRECVDGEMAIVRLGSCGGLLDIPVGSLAIPRASVALTRNYDYDFAAEESESQKEQPYRISKPAFPDEELHTAMHTAVNAAKPASYKGHILHDTVNASADSFYSSQGRITSFPDHNSNLIEWLIKEVEYVATLEMETFHLFHLASIWSRSNSLTHSASSLSLQASLTVPPDHAPASTSLDEASGARLGPTPHPTPTSSKIRAASVQMIFASRVSQEMITPEDTRALEDWSGRAVLDALAKFPISVSAACSLVHRLHRASTHAQGMQNPHPNIGSVWASLK</sequence>
<dbReference type="GO" id="GO:0004850">
    <property type="term" value="F:uridine phosphorylase activity"/>
    <property type="evidence" value="ECO:0007669"/>
    <property type="project" value="TreeGrafter"/>
</dbReference>
<evidence type="ECO:0000313" key="4">
    <source>
        <dbReference type="Proteomes" id="UP000077266"/>
    </source>
</evidence>
<proteinExistence type="predicted"/>
<feature type="region of interest" description="Disordered" evidence="1">
    <location>
        <begin position="264"/>
        <end position="292"/>
    </location>
</feature>
<dbReference type="InterPro" id="IPR035994">
    <property type="entry name" value="Nucleoside_phosphorylase_sf"/>
</dbReference>
<evidence type="ECO:0000256" key="1">
    <source>
        <dbReference type="SAM" id="MobiDB-lite"/>
    </source>
</evidence>
<accession>A0A165PZQ1</accession>
<protein>
    <submittedName>
        <fullName evidence="3">Purine and uridine phosphorylase</fullName>
    </submittedName>
</protein>
<dbReference type="STRING" id="1314781.A0A165PZQ1"/>
<keyword evidence="4" id="KW-1185">Reference proteome</keyword>
<dbReference type="Proteomes" id="UP000077266">
    <property type="component" value="Unassembled WGS sequence"/>
</dbReference>
<dbReference type="GO" id="GO:0005829">
    <property type="term" value="C:cytosol"/>
    <property type="evidence" value="ECO:0007669"/>
    <property type="project" value="TreeGrafter"/>
</dbReference>
<dbReference type="EMBL" id="KV425886">
    <property type="protein sequence ID" value="KZW02885.1"/>
    <property type="molecule type" value="Genomic_DNA"/>
</dbReference>
<dbReference type="InterPro" id="IPR000845">
    <property type="entry name" value="Nucleoside_phosphorylase_d"/>
</dbReference>
<name>A0A165PZQ1_EXIGL</name>
<gene>
    <name evidence="3" type="ORF">EXIGLDRAFT_829009</name>
</gene>
<dbReference type="InParanoid" id="A0A165PZQ1"/>
<evidence type="ECO:0000313" key="3">
    <source>
        <dbReference type="EMBL" id="KZW02885.1"/>
    </source>
</evidence>
<dbReference type="PANTHER" id="PTHR43691">
    <property type="entry name" value="URIDINE PHOSPHORYLASE"/>
    <property type="match status" value="1"/>
</dbReference>
<evidence type="ECO:0000259" key="2">
    <source>
        <dbReference type="Pfam" id="PF01048"/>
    </source>
</evidence>
<dbReference type="OrthoDB" id="416752at2759"/>
<dbReference type="AlphaFoldDB" id="A0A165PZQ1"/>
<organism evidence="3 4">
    <name type="scientific">Exidia glandulosa HHB12029</name>
    <dbReference type="NCBI Taxonomy" id="1314781"/>
    <lineage>
        <taxon>Eukaryota</taxon>
        <taxon>Fungi</taxon>
        <taxon>Dikarya</taxon>
        <taxon>Basidiomycota</taxon>
        <taxon>Agaricomycotina</taxon>
        <taxon>Agaricomycetes</taxon>
        <taxon>Auriculariales</taxon>
        <taxon>Exidiaceae</taxon>
        <taxon>Exidia</taxon>
    </lineage>
</organism>
<dbReference type="GO" id="GO:0006218">
    <property type="term" value="P:uridine catabolic process"/>
    <property type="evidence" value="ECO:0007669"/>
    <property type="project" value="TreeGrafter"/>
</dbReference>
<feature type="domain" description="Nucleoside phosphorylase" evidence="2">
    <location>
        <begin position="32"/>
        <end position="239"/>
    </location>
</feature>
<dbReference type="PANTHER" id="PTHR43691:SF14">
    <property type="entry name" value="URIDINE PHOSPHORYLASE"/>
    <property type="match status" value="1"/>
</dbReference>
<dbReference type="SUPFAM" id="SSF53167">
    <property type="entry name" value="Purine and uridine phosphorylases"/>
    <property type="match status" value="1"/>
</dbReference>
<dbReference type="CDD" id="cd17769">
    <property type="entry name" value="NP_TgUP-like"/>
    <property type="match status" value="1"/>
</dbReference>
<dbReference type="Gene3D" id="3.40.50.1580">
    <property type="entry name" value="Nucleoside phosphorylase domain"/>
    <property type="match status" value="1"/>
</dbReference>
<reference evidence="3 4" key="1">
    <citation type="journal article" date="2016" name="Mol. Biol. Evol.">
        <title>Comparative Genomics of Early-Diverging Mushroom-Forming Fungi Provides Insights into the Origins of Lignocellulose Decay Capabilities.</title>
        <authorList>
            <person name="Nagy L.G."/>
            <person name="Riley R."/>
            <person name="Tritt A."/>
            <person name="Adam C."/>
            <person name="Daum C."/>
            <person name="Floudas D."/>
            <person name="Sun H."/>
            <person name="Yadav J.S."/>
            <person name="Pangilinan J."/>
            <person name="Larsson K.H."/>
            <person name="Matsuura K."/>
            <person name="Barry K."/>
            <person name="Labutti K."/>
            <person name="Kuo R."/>
            <person name="Ohm R.A."/>
            <person name="Bhattacharya S.S."/>
            <person name="Shirouzu T."/>
            <person name="Yoshinaga Y."/>
            <person name="Martin F.M."/>
            <person name="Grigoriev I.V."/>
            <person name="Hibbett D.S."/>
        </authorList>
    </citation>
    <scope>NUCLEOTIDE SEQUENCE [LARGE SCALE GENOMIC DNA]</scope>
    <source>
        <strain evidence="3 4">HHB12029</strain>
    </source>
</reference>
<dbReference type="Pfam" id="PF01048">
    <property type="entry name" value="PNP_UDP_1"/>
    <property type="match status" value="1"/>
</dbReference>